<name>A0A0R2JPU0_9LACO</name>
<proteinExistence type="predicted"/>
<dbReference type="EMBL" id="JQBT01000032">
    <property type="protein sequence ID" value="KRN79145.1"/>
    <property type="molecule type" value="Genomic_DNA"/>
</dbReference>
<sequence length="121" mass="14513">MIFGIHIFNQFQINEKLFWNTFDETWNHSLVLARNDNTSVNVAFYPNDEVVFKSFNHGKRYRKTVQMPHGLSVVKRYEMNISEKGYVKPQTVYWKSSNTNERVLQKFQLGWGTYRNEKENL</sequence>
<accession>A0A0R2JPU0</accession>
<evidence type="ECO:0000313" key="1">
    <source>
        <dbReference type="EMBL" id="KRN79145.1"/>
    </source>
</evidence>
<dbReference type="PATRIC" id="fig|1122148.6.peg.571"/>
<comment type="caution">
    <text evidence="1">The sequence shown here is derived from an EMBL/GenBank/DDBJ whole genome shotgun (WGS) entry which is preliminary data.</text>
</comment>
<protein>
    <submittedName>
        <fullName evidence="1">Uncharacterized protein</fullName>
    </submittedName>
</protein>
<keyword evidence="2" id="KW-1185">Reference proteome</keyword>
<dbReference type="Proteomes" id="UP000051565">
    <property type="component" value="Unassembled WGS sequence"/>
</dbReference>
<reference evidence="1 2" key="1">
    <citation type="journal article" date="2015" name="Genome Announc.">
        <title>Expanding the biotechnology potential of lactobacilli through comparative genomics of 213 strains and associated genera.</title>
        <authorList>
            <person name="Sun Z."/>
            <person name="Harris H.M."/>
            <person name="McCann A."/>
            <person name="Guo C."/>
            <person name="Argimon S."/>
            <person name="Zhang W."/>
            <person name="Yang X."/>
            <person name="Jeffery I.B."/>
            <person name="Cooney J.C."/>
            <person name="Kagawa T.F."/>
            <person name="Liu W."/>
            <person name="Song Y."/>
            <person name="Salvetti E."/>
            <person name="Wrobel A."/>
            <person name="Rasinkangas P."/>
            <person name="Parkhill J."/>
            <person name="Rea M.C."/>
            <person name="O'Sullivan O."/>
            <person name="Ritari J."/>
            <person name="Douillard F.P."/>
            <person name="Paul Ross R."/>
            <person name="Yang R."/>
            <person name="Briner A.E."/>
            <person name="Felis G.E."/>
            <person name="de Vos W.M."/>
            <person name="Barrangou R."/>
            <person name="Klaenhammer T.R."/>
            <person name="Caufield P.W."/>
            <person name="Cui Y."/>
            <person name="Zhang H."/>
            <person name="O'Toole P.W."/>
        </authorList>
    </citation>
    <scope>NUCLEOTIDE SEQUENCE [LARGE SCALE GENOMIC DNA]</scope>
    <source>
        <strain evidence="1 2">DSM 20690</strain>
    </source>
</reference>
<dbReference type="STRING" id="53444.AYR59_06255"/>
<gene>
    <name evidence="1" type="ORF">IV52_GL000551</name>
</gene>
<dbReference type="AlphaFoldDB" id="A0A0R2JPU0"/>
<evidence type="ECO:0000313" key="2">
    <source>
        <dbReference type="Proteomes" id="UP000051565"/>
    </source>
</evidence>
<organism evidence="1 2">
    <name type="scientific">Fructilactobacillus lindneri DSM 20690 = JCM 11027</name>
    <dbReference type="NCBI Taxonomy" id="1122148"/>
    <lineage>
        <taxon>Bacteria</taxon>
        <taxon>Bacillati</taxon>
        <taxon>Bacillota</taxon>
        <taxon>Bacilli</taxon>
        <taxon>Lactobacillales</taxon>
        <taxon>Lactobacillaceae</taxon>
        <taxon>Fructilactobacillus</taxon>
    </lineage>
</organism>